<sequence>MEANAAGAFIGVRGWTTTHSIFLRSVNMVDRRVKWLAYTVLVGLIPIGSRFLIWLVSTSNTMPLFNPSDFVAFGLVLHISNINEIEHIGANDHNWKTIQNGVSLAFIVFYGVLYALTVMSDMSPGIINLETIKYSAMILCVVSLFLSYSVFHRVSMIEKGGG</sequence>
<feature type="transmembrane region" description="Helical" evidence="1">
    <location>
        <begin position="132"/>
        <end position="151"/>
    </location>
</feature>
<accession>A0ABY9Z3M5</accession>
<keyword evidence="3" id="KW-1185">Reference proteome</keyword>
<dbReference type="EMBL" id="CP119391">
    <property type="protein sequence ID" value="WNK21305.1"/>
    <property type="molecule type" value="Genomic_DNA"/>
</dbReference>
<evidence type="ECO:0000313" key="2">
    <source>
        <dbReference type="EMBL" id="WNK21305.1"/>
    </source>
</evidence>
<gene>
    <name evidence="2" type="ORF">P1P91_06430</name>
</gene>
<keyword evidence="1" id="KW-0812">Transmembrane</keyword>
<keyword evidence="1" id="KW-0472">Membrane</keyword>
<evidence type="ECO:0000313" key="3">
    <source>
        <dbReference type="Proteomes" id="UP001301869"/>
    </source>
</evidence>
<name>A0ABY9Z3M5_9GAMM</name>
<organism evidence="2 3">
    <name type="scientific">Halomonas piscis</name>
    <dbReference type="NCBI Taxonomy" id="3031727"/>
    <lineage>
        <taxon>Bacteria</taxon>
        <taxon>Pseudomonadati</taxon>
        <taxon>Pseudomonadota</taxon>
        <taxon>Gammaproteobacteria</taxon>
        <taxon>Oceanospirillales</taxon>
        <taxon>Halomonadaceae</taxon>
        <taxon>Halomonas</taxon>
    </lineage>
</organism>
<protein>
    <submittedName>
        <fullName evidence="2">Uncharacterized protein</fullName>
    </submittedName>
</protein>
<feature type="transmembrane region" description="Helical" evidence="1">
    <location>
        <begin position="101"/>
        <end position="120"/>
    </location>
</feature>
<keyword evidence="1" id="KW-1133">Transmembrane helix</keyword>
<evidence type="ECO:0000256" key="1">
    <source>
        <dbReference type="SAM" id="Phobius"/>
    </source>
</evidence>
<dbReference type="Proteomes" id="UP001301869">
    <property type="component" value="Chromosome"/>
</dbReference>
<proteinExistence type="predicted"/>
<dbReference type="RefSeq" id="WP_311885341.1">
    <property type="nucleotide sequence ID" value="NZ_CP119391.1"/>
</dbReference>
<feature type="transmembrane region" description="Helical" evidence="1">
    <location>
        <begin position="35"/>
        <end position="56"/>
    </location>
</feature>
<reference evidence="2 3" key="1">
    <citation type="submission" date="2023-03" db="EMBL/GenBank/DDBJ databases">
        <title>Halomonas sp. nov., isolated from Korean tranditional fermented seafood 'Jeotgal'.</title>
        <authorList>
            <person name="Kim B."/>
            <person name="Shin N.-R."/>
        </authorList>
    </citation>
    <scope>NUCLEOTIDE SEQUENCE [LARGE SCALE GENOMIC DNA]</scope>
    <source>
        <strain evidence="2 3">SG2L-4</strain>
    </source>
</reference>